<evidence type="ECO:0000313" key="9">
    <source>
        <dbReference type="Proteomes" id="UP000323242"/>
    </source>
</evidence>
<dbReference type="InterPro" id="IPR016169">
    <property type="entry name" value="FAD-bd_PCMH_sub2"/>
</dbReference>
<evidence type="ECO:0000256" key="6">
    <source>
        <dbReference type="SAM" id="SignalP"/>
    </source>
</evidence>
<dbReference type="AlphaFoldDB" id="A0A5D4JM58"/>
<dbReference type="Pfam" id="PF08031">
    <property type="entry name" value="BBE"/>
    <property type="match status" value="1"/>
</dbReference>
<dbReference type="Gene3D" id="3.40.462.20">
    <property type="match status" value="1"/>
</dbReference>
<evidence type="ECO:0000259" key="7">
    <source>
        <dbReference type="PROSITE" id="PS51387"/>
    </source>
</evidence>
<keyword evidence="4" id="KW-0274">FAD</keyword>
<comment type="similarity">
    <text evidence="2">Belongs to the oxygen-dependent FAD-linked oxidoreductase family.</text>
</comment>
<dbReference type="InterPro" id="IPR006094">
    <property type="entry name" value="Oxid_FAD_bind_N"/>
</dbReference>
<accession>A0A5D4JM58</accession>
<protein>
    <submittedName>
        <fullName evidence="8">FAD-dependent oxidoreductase</fullName>
    </submittedName>
</protein>
<evidence type="ECO:0000313" key="8">
    <source>
        <dbReference type="EMBL" id="TYR66402.1"/>
    </source>
</evidence>
<dbReference type="Pfam" id="PF01565">
    <property type="entry name" value="FAD_binding_4"/>
    <property type="match status" value="1"/>
</dbReference>
<dbReference type="PANTHER" id="PTHR42973:SF39">
    <property type="entry name" value="FAD-BINDING PCMH-TYPE DOMAIN-CONTAINING PROTEIN"/>
    <property type="match status" value="1"/>
</dbReference>
<feature type="signal peptide" evidence="6">
    <location>
        <begin position="1"/>
        <end position="23"/>
    </location>
</feature>
<evidence type="ECO:0000256" key="1">
    <source>
        <dbReference type="ARBA" id="ARBA00001974"/>
    </source>
</evidence>
<dbReference type="EMBL" id="VSZQ01000003">
    <property type="protein sequence ID" value="TYR66402.1"/>
    <property type="molecule type" value="Genomic_DNA"/>
</dbReference>
<keyword evidence="6" id="KW-0732">Signal</keyword>
<dbReference type="Gene3D" id="3.30.465.10">
    <property type="match status" value="1"/>
</dbReference>
<dbReference type="InterPro" id="IPR036318">
    <property type="entry name" value="FAD-bd_PCMH-like_sf"/>
</dbReference>
<dbReference type="GO" id="GO:0071949">
    <property type="term" value="F:FAD binding"/>
    <property type="evidence" value="ECO:0007669"/>
    <property type="project" value="InterPro"/>
</dbReference>
<evidence type="ECO:0000256" key="5">
    <source>
        <dbReference type="ARBA" id="ARBA00023002"/>
    </source>
</evidence>
<dbReference type="PANTHER" id="PTHR42973">
    <property type="entry name" value="BINDING OXIDOREDUCTASE, PUTATIVE (AFU_ORTHOLOGUE AFUA_1G17690)-RELATED"/>
    <property type="match status" value="1"/>
</dbReference>
<comment type="cofactor">
    <cofactor evidence="1">
        <name>FAD</name>
        <dbReference type="ChEBI" id="CHEBI:57692"/>
    </cofactor>
</comment>
<dbReference type="InterPro" id="IPR050416">
    <property type="entry name" value="FAD-linked_Oxidoreductase"/>
</dbReference>
<name>A0A5D4JM58_9ACTN</name>
<keyword evidence="3" id="KW-0285">Flavoprotein</keyword>
<dbReference type="GO" id="GO:0016491">
    <property type="term" value="F:oxidoreductase activity"/>
    <property type="evidence" value="ECO:0007669"/>
    <property type="project" value="UniProtKB-KW"/>
</dbReference>
<reference evidence="8 9" key="1">
    <citation type="submission" date="2019-08" db="EMBL/GenBank/DDBJ databases">
        <title>Draft genome for granaticin producer strain Streptomyces parvus C05.</title>
        <authorList>
            <person name="Gonzalez-Pimentel J.L."/>
        </authorList>
    </citation>
    <scope>NUCLEOTIDE SEQUENCE [LARGE SCALE GENOMIC DNA]</scope>
    <source>
        <strain evidence="8 9">C05</strain>
    </source>
</reference>
<dbReference type="InterPro" id="IPR016166">
    <property type="entry name" value="FAD-bd_PCMH"/>
</dbReference>
<dbReference type="InterPro" id="IPR012951">
    <property type="entry name" value="BBE"/>
</dbReference>
<keyword evidence="5" id="KW-0560">Oxidoreductase</keyword>
<feature type="domain" description="FAD-binding PCMH-type" evidence="7">
    <location>
        <begin position="59"/>
        <end position="227"/>
    </location>
</feature>
<evidence type="ECO:0000256" key="4">
    <source>
        <dbReference type="ARBA" id="ARBA00022827"/>
    </source>
</evidence>
<dbReference type="Proteomes" id="UP000323242">
    <property type="component" value="Unassembled WGS sequence"/>
</dbReference>
<keyword evidence="9" id="KW-1185">Reference proteome</keyword>
<dbReference type="RefSeq" id="WP_109196046.1">
    <property type="nucleotide sequence ID" value="NZ_VSZQ01000003.1"/>
</dbReference>
<proteinExistence type="inferred from homology"/>
<organism evidence="8 9">
    <name type="scientific">Streptomyces parvus</name>
    <dbReference type="NCBI Taxonomy" id="66428"/>
    <lineage>
        <taxon>Bacteria</taxon>
        <taxon>Bacillati</taxon>
        <taxon>Actinomycetota</taxon>
        <taxon>Actinomycetes</taxon>
        <taxon>Kitasatosporales</taxon>
        <taxon>Streptomycetaceae</taxon>
        <taxon>Streptomyces</taxon>
    </lineage>
</organism>
<evidence type="ECO:0000256" key="3">
    <source>
        <dbReference type="ARBA" id="ARBA00022630"/>
    </source>
</evidence>
<evidence type="ECO:0000256" key="2">
    <source>
        <dbReference type="ARBA" id="ARBA00005466"/>
    </source>
</evidence>
<sequence length="498" mass="52370">MRTGGGFALAATAAGLGAGSALAGSDKWSRLRVALQGDLVTPSDPGYAVSKQGQFIEYDAVNPVAVAYCETPEDVQTCVRFSQYNGIPFRVRSGGHNLNGWSTGQGLVIDVSRINHTIVGGSTVRMGPGTQSVDALDALAPYNKQIVTGTCPTVCAGGFISGGGVGFQTRKFGTASDRLVSALVVLADGRIVRCSATRDPELFWAVRGGGGGNFGVVVDFEVRPIDAPRLVTYNTMWSWDQAAAVLSAWQDWTVNASRDLGSTLFVVPPTAGGTGTAPAIRIYGGYHGAQAGLDGALAELVQRAGVQPVSRTTNDSTFAVGMKELYGCGEMTVAQCHRVGSGPEAALYRTPYQRQSYRMTNRVTNASETAALVSAYNAQEQIPYRFMQVFALGGAANDISAGATAYVHRDAQFLAGYQSFALTPDPAPEEVAGHTAWTDNAAAALTPAASGSYINFPSSRLNSNWGTANYGGNYSRLRGVKRRYDRGNVFNHPGSVAG</sequence>
<gene>
    <name evidence="8" type="ORF">FY004_00980</name>
</gene>
<feature type="chain" id="PRO_5038554093" evidence="6">
    <location>
        <begin position="24"/>
        <end position="498"/>
    </location>
</feature>
<dbReference type="PROSITE" id="PS51387">
    <property type="entry name" value="FAD_PCMH"/>
    <property type="match status" value="1"/>
</dbReference>
<dbReference type="SUPFAM" id="SSF56176">
    <property type="entry name" value="FAD-binding/transporter-associated domain-like"/>
    <property type="match status" value="1"/>
</dbReference>
<comment type="caution">
    <text evidence="8">The sequence shown here is derived from an EMBL/GenBank/DDBJ whole genome shotgun (WGS) entry which is preliminary data.</text>
</comment>